<evidence type="ECO:0000256" key="18">
    <source>
        <dbReference type="ARBA" id="ARBA00023285"/>
    </source>
</evidence>
<dbReference type="Pfam" id="PF01761">
    <property type="entry name" value="DHQ_synthase"/>
    <property type="match status" value="1"/>
</dbReference>
<dbReference type="OrthoDB" id="9806583at2"/>
<dbReference type="NCBIfam" id="TIGR01357">
    <property type="entry name" value="aroB"/>
    <property type="match status" value="1"/>
</dbReference>
<dbReference type="RefSeq" id="WP_096355531.1">
    <property type="nucleotide sequence ID" value="NZ_AP014946.1"/>
</dbReference>
<dbReference type="HAMAP" id="MF_00110">
    <property type="entry name" value="DHQ_synthase"/>
    <property type="match status" value="1"/>
</dbReference>
<evidence type="ECO:0000256" key="15">
    <source>
        <dbReference type="ARBA" id="ARBA00023027"/>
    </source>
</evidence>
<keyword evidence="23" id="KW-1185">Reference proteome</keyword>
<evidence type="ECO:0000256" key="17">
    <source>
        <dbReference type="ARBA" id="ARBA00023239"/>
    </source>
</evidence>
<dbReference type="GO" id="GO:0003856">
    <property type="term" value="F:3-dehydroquinate synthase activity"/>
    <property type="evidence" value="ECO:0007669"/>
    <property type="project" value="UniProtKB-UniRule"/>
</dbReference>
<dbReference type="InterPro" id="IPR030960">
    <property type="entry name" value="DHQS/DOIS_N"/>
</dbReference>
<comment type="subcellular location">
    <subcellularLocation>
        <location evidence="5 19">Cytoplasm</location>
    </subcellularLocation>
</comment>
<comment type="function">
    <text evidence="4 19">Catalyzes the conversion of 3-deoxy-D-arabino-heptulosonate 7-phosphate (DAHP) to dehydroquinate (DHQ).</text>
</comment>
<feature type="binding site" evidence="19">
    <location>
        <position position="154"/>
    </location>
    <ligand>
        <name>NAD(+)</name>
        <dbReference type="ChEBI" id="CHEBI:57540"/>
    </ligand>
</feature>
<organism evidence="22 23">
    <name type="scientific">Variibacter gotjawalensis</name>
    <dbReference type="NCBI Taxonomy" id="1333996"/>
    <lineage>
        <taxon>Bacteria</taxon>
        <taxon>Pseudomonadati</taxon>
        <taxon>Pseudomonadota</taxon>
        <taxon>Alphaproteobacteria</taxon>
        <taxon>Hyphomicrobiales</taxon>
        <taxon>Nitrobacteraceae</taxon>
        <taxon>Variibacter</taxon>
    </lineage>
</organism>
<keyword evidence="13 19" id="KW-0547">Nucleotide-binding</keyword>
<comment type="catalytic activity">
    <reaction evidence="1 19">
        <text>7-phospho-2-dehydro-3-deoxy-D-arabino-heptonate = 3-dehydroquinate + phosphate</text>
        <dbReference type="Rhea" id="RHEA:21968"/>
        <dbReference type="ChEBI" id="CHEBI:32364"/>
        <dbReference type="ChEBI" id="CHEBI:43474"/>
        <dbReference type="ChEBI" id="CHEBI:58394"/>
        <dbReference type="EC" id="4.2.3.4"/>
    </reaction>
</comment>
<reference evidence="22 23" key="1">
    <citation type="submission" date="2015-08" db="EMBL/GenBank/DDBJ databases">
        <title>Investigation of the bacterial diversity of lava forest soil.</title>
        <authorList>
            <person name="Lee J.S."/>
        </authorList>
    </citation>
    <scope>NUCLEOTIDE SEQUENCE [LARGE SCALE GENOMIC DNA]</scope>
    <source>
        <strain evidence="22 23">GJW-30</strain>
    </source>
</reference>
<evidence type="ECO:0000256" key="8">
    <source>
        <dbReference type="ARBA" id="ARBA00013031"/>
    </source>
</evidence>
<feature type="binding site" evidence="19">
    <location>
        <position position="267"/>
    </location>
    <ligand>
        <name>Zn(2+)</name>
        <dbReference type="ChEBI" id="CHEBI:29105"/>
    </ligand>
</feature>
<dbReference type="Pfam" id="PF24621">
    <property type="entry name" value="DHQS_C"/>
    <property type="match status" value="1"/>
</dbReference>
<evidence type="ECO:0000256" key="7">
    <source>
        <dbReference type="ARBA" id="ARBA00005412"/>
    </source>
</evidence>
<evidence type="ECO:0000256" key="4">
    <source>
        <dbReference type="ARBA" id="ARBA00003485"/>
    </source>
</evidence>
<evidence type="ECO:0000256" key="3">
    <source>
        <dbReference type="ARBA" id="ARBA00001947"/>
    </source>
</evidence>
<proteinExistence type="inferred from homology"/>
<feature type="binding site" evidence="19">
    <location>
        <position position="145"/>
    </location>
    <ligand>
        <name>NAD(+)</name>
        <dbReference type="ChEBI" id="CHEBI:57540"/>
    </ligand>
</feature>
<keyword evidence="15 19" id="KW-0520">NAD</keyword>
<protein>
    <recommendedName>
        <fullName evidence="9 19">3-dehydroquinate synthase</fullName>
        <shortName evidence="19">DHQS</shortName>
        <ecNumber evidence="8 19">4.2.3.4</ecNumber>
    </recommendedName>
</protein>
<evidence type="ECO:0000256" key="6">
    <source>
        <dbReference type="ARBA" id="ARBA00004661"/>
    </source>
</evidence>
<feature type="binding site" evidence="19">
    <location>
        <position position="249"/>
    </location>
    <ligand>
        <name>Zn(2+)</name>
        <dbReference type="ChEBI" id="CHEBI:29105"/>
    </ligand>
</feature>
<accession>A0A0S3PV77</accession>
<gene>
    <name evidence="19 22" type="primary">aroB</name>
    <name evidence="22" type="ORF">GJW-30_1_02370</name>
</gene>
<keyword evidence="17 19" id="KW-0456">Lyase</keyword>
<sequence>MSATTVRVDLAGRPYDIVIGRGLLAELGLRIAALRPGANTVIVTDENVAARHLDTAKASLAGAGITSSEIIIAPGEKSKSIDVFASVCDQILATRIGRNDLVIALGGGVVGDLAGFAAAAVRRGLDYVQVPTTLLAQVDSSVGGKTGINSQYGKNLIGAFHQPILVLADTAVLDTLPEREFQAGYAEVAKYGLIDDAKFFNWLEANWRHVFDGGPEREEAVAICCRAKAAIVARDEKETGDRALLNLGHTFGHALEAGAGFSSRLLHGEAVAIGMVQAFDYSVEQGLANGQDAERVRRHLKSVGLRTRPSEIEGDMPDVDELMALIAQDKKVQRGKLTFILTRGIGESFIAKDVDPAKVHAFLSQQG</sequence>
<dbReference type="AlphaFoldDB" id="A0A0S3PV77"/>
<dbReference type="Gene3D" id="3.40.50.1970">
    <property type="match status" value="1"/>
</dbReference>
<evidence type="ECO:0000256" key="16">
    <source>
        <dbReference type="ARBA" id="ARBA00023141"/>
    </source>
</evidence>
<evidence type="ECO:0000256" key="10">
    <source>
        <dbReference type="ARBA" id="ARBA00022490"/>
    </source>
</evidence>
<evidence type="ECO:0000256" key="12">
    <source>
        <dbReference type="ARBA" id="ARBA00022723"/>
    </source>
</evidence>
<dbReference type="GO" id="GO:0009423">
    <property type="term" value="P:chorismate biosynthetic process"/>
    <property type="evidence" value="ECO:0007669"/>
    <property type="project" value="UniProtKB-UniRule"/>
</dbReference>
<comment type="similarity">
    <text evidence="7 19">Belongs to the sugar phosphate cyclases superfamily. Dehydroquinate synthase family.</text>
</comment>
<dbReference type="SUPFAM" id="SSF56796">
    <property type="entry name" value="Dehydroquinate synthase-like"/>
    <property type="match status" value="1"/>
</dbReference>
<comment type="cofactor">
    <cofactor evidence="2 19">
        <name>NAD(+)</name>
        <dbReference type="ChEBI" id="CHEBI:57540"/>
    </cofactor>
</comment>
<dbReference type="PANTHER" id="PTHR43622:SF7">
    <property type="entry name" value="3-DEHYDROQUINATE SYNTHASE, CHLOROPLASTIC"/>
    <property type="match status" value="1"/>
</dbReference>
<dbReference type="GO" id="GO:0009073">
    <property type="term" value="P:aromatic amino acid family biosynthetic process"/>
    <property type="evidence" value="ECO:0007669"/>
    <property type="project" value="UniProtKB-KW"/>
</dbReference>
<dbReference type="InterPro" id="IPR030963">
    <property type="entry name" value="DHQ_synth_fam"/>
</dbReference>
<keyword evidence="16 19" id="KW-0057">Aromatic amino acid biosynthesis</keyword>
<keyword evidence="12 19" id="KW-0479">Metal-binding</keyword>
<dbReference type="InterPro" id="IPR016037">
    <property type="entry name" value="DHQ_synth_AroB"/>
</dbReference>
<evidence type="ECO:0000256" key="5">
    <source>
        <dbReference type="ARBA" id="ARBA00004496"/>
    </source>
</evidence>
<keyword evidence="18 19" id="KW-0170">Cobalt</keyword>
<evidence type="ECO:0000256" key="19">
    <source>
        <dbReference type="HAMAP-Rule" id="MF_00110"/>
    </source>
</evidence>
<dbReference type="EMBL" id="AP014946">
    <property type="protein sequence ID" value="BAT59835.1"/>
    <property type="molecule type" value="Genomic_DNA"/>
</dbReference>
<evidence type="ECO:0000256" key="9">
    <source>
        <dbReference type="ARBA" id="ARBA00017684"/>
    </source>
</evidence>
<feature type="binding site" evidence="19">
    <location>
        <begin position="108"/>
        <end position="112"/>
    </location>
    <ligand>
        <name>NAD(+)</name>
        <dbReference type="ChEBI" id="CHEBI:57540"/>
    </ligand>
</feature>
<evidence type="ECO:0000313" key="22">
    <source>
        <dbReference type="EMBL" id="BAT59835.1"/>
    </source>
</evidence>
<dbReference type="PIRSF" id="PIRSF001455">
    <property type="entry name" value="DHQ_synth"/>
    <property type="match status" value="1"/>
</dbReference>
<keyword evidence="14 19" id="KW-0862">Zinc</keyword>
<evidence type="ECO:0000313" key="23">
    <source>
        <dbReference type="Proteomes" id="UP000236884"/>
    </source>
</evidence>
<evidence type="ECO:0000256" key="13">
    <source>
        <dbReference type="ARBA" id="ARBA00022741"/>
    </source>
</evidence>
<evidence type="ECO:0000256" key="11">
    <source>
        <dbReference type="ARBA" id="ARBA00022605"/>
    </source>
</evidence>
<keyword evidence="10 19" id="KW-0963">Cytoplasm</keyword>
<feature type="domain" description="3-dehydroquinate synthase C-terminal" evidence="21">
    <location>
        <begin position="184"/>
        <end position="332"/>
    </location>
</feature>
<evidence type="ECO:0000259" key="21">
    <source>
        <dbReference type="Pfam" id="PF24621"/>
    </source>
</evidence>
<comment type="pathway">
    <text evidence="6 19">Metabolic intermediate biosynthesis; chorismate biosynthesis; chorismate from D-erythrose 4-phosphate and phosphoenolpyruvate: step 2/7.</text>
</comment>
<evidence type="ECO:0000259" key="20">
    <source>
        <dbReference type="Pfam" id="PF01761"/>
    </source>
</evidence>
<feature type="domain" description="3-dehydroquinate synthase N-terminal" evidence="20">
    <location>
        <begin position="70"/>
        <end position="182"/>
    </location>
</feature>
<dbReference type="UniPathway" id="UPA00053">
    <property type="reaction ID" value="UER00085"/>
</dbReference>
<evidence type="ECO:0000256" key="2">
    <source>
        <dbReference type="ARBA" id="ARBA00001911"/>
    </source>
</evidence>
<dbReference type="Proteomes" id="UP000236884">
    <property type="component" value="Chromosome"/>
</dbReference>
<dbReference type="CDD" id="cd08195">
    <property type="entry name" value="DHQS"/>
    <property type="match status" value="1"/>
</dbReference>
<comment type="caution">
    <text evidence="19">Lacks conserved residue(s) required for the propagation of feature annotation.</text>
</comment>
<name>A0A0S3PV77_9BRAD</name>
<feature type="binding site" evidence="19">
    <location>
        <position position="187"/>
    </location>
    <ligand>
        <name>Zn(2+)</name>
        <dbReference type="ChEBI" id="CHEBI:29105"/>
    </ligand>
</feature>
<dbReference type="FunFam" id="3.40.50.1970:FF:000007">
    <property type="entry name" value="Pentafunctional AROM polypeptide"/>
    <property type="match status" value="1"/>
</dbReference>
<comment type="cofactor">
    <cofactor evidence="3">
        <name>Zn(2+)</name>
        <dbReference type="ChEBI" id="CHEBI:29105"/>
    </cofactor>
</comment>
<dbReference type="GO" id="GO:0000166">
    <property type="term" value="F:nucleotide binding"/>
    <property type="evidence" value="ECO:0007669"/>
    <property type="project" value="UniProtKB-KW"/>
</dbReference>
<evidence type="ECO:0000256" key="14">
    <source>
        <dbReference type="ARBA" id="ARBA00022833"/>
    </source>
</evidence>
<dbReference type="GO" id="GO:0005737">
    <property type="term" value="C:cytoplasm"/>
    <property type="evidence" value="ECO:0007669"/>
    <property type="project" value="UniProtKB-SubCell"/>
</dbReference>
<dbReference type="EC" id="4.2.3.4" evidence="8 19"/>
<dbReference type="PANTHER" id="PTHR43622">
    <property type="entry name" value="3-DEHYDROQUINATE SYNTHASE"/>
    <property type="match status" value="1"/>
</dbReference>
<feature type="binding site" evidence="19">
    <location>
        <begin position="132"/>
        <end position="133"/>
    </location>
    <ligand>
        <name>NAD(+)</name>
        <dbReference type="ChEBI" id="CHEBI:57540"/>
    </ligand>
</feature>
<comment type="cofactor">
    <cofactor evidence="19">
        <name>Co(2+)</name>
        <dbReference type="ChEBI" id="CHEBI:48828"/>
    </cofactor>
    <cofactor evidence="19">
        <name>Zn(2+)</name>
        <dbReference type="ChEBI" id="CHEBI:29105"/>
    </cofactor>
    <text evidence="19">Binds 1 divalent metal cation per subunit. Can use either Co(2+) or Zn(2+).</text>
</comment>
<dbReference type="GO" id="GO:0046872">
    <property type="term" value="F:metal ion binding"/>
    <property type="evidence" value="ECO:0007669"/>
    <property type="project" value="UniProtKB-KW"/>
</dbReference>
<evidence type="ECO:0000256" key="1">
    <source>
        <dbReference type="ARBA" id="ARBA00001393"/>
    </source>
</evidence>
<dbReference type="Gene3D" id="1.20.1090.10">
    <property type="entry name" value="Dehydroquinate synthase-like - alpha domain"/>
    <property type="match status" value="1"/>
</dbReference>
<dbReference type="InterPro" id="IPR056179">
    <property type="entry name" value="DHQS_C"/>
</dbReference>
<dbReference type="GO" id="GO:0008652">
    <property type="term" value="P:amino acid biosynthetic process"/>
    <property type="evidence" value="ECO:0007669"/>
    <property type="project" value="UniProtKB-KW"/>
</dbReference>
<dbReference type="KEGG" id="vgo:GJW-30_1_02370"/>
<dbReference type="InterPro" id="IPR050071">
    <property type="entry name" value="Dehydroquinate_synthase"/>
</dbReference>
<keyword evidence="11 19" id="KW-0028">Amino-acid biosynthesis</keyword>